<dbReference type="PRINTS" id="PR00387">
    <property type="entry name" value="PDIESTERASE1"/>
</dbReference>
<dbReference type="PROSITE" id="PS51845">
    <property type="entry name" value="PDEASE_I_2"/>
    <property type="match status" value="1"/>
</dbReference>
<keyword evidence="1 4" id="KW-0479">Metal-binding</keyword>
<dbReference type="SMART" id="SM00471">
    <property type="entry name" value="HDc"/>
    <property type="match status" value="1"/>
</dbReference>
<feature type="binding site" evidence="4">
    <location>
        <position position="342"/>
    </location>
    <ligand>
        <name>Zn(2+)</name>
        <dbReference type="ChEBI" id="CHEBI:29105"/>
        <label>2</label>
    </ligand>
</feature>
<dbReference type="InterPro" id="IPR036971">
    <property type="entry name" value="PDEase_catalytic_dom_sf"/>
</dbReference>
<evidence type="ECO:0000259" key="7">
    <source>
        <dbReference type="PROSITE" id="PS51845"/>
    </source>
</evidence>
<feature type="binding site" evidence="4">
    <location>
        <position position="479"/>
    </location>
    <ligand>
        <name>Zn(2+)</name>
        <dbReference type="ChEBI" id="CHEBI:29105"/>
        <label>1</label>
    </ligand>
</feature>
<dbReference type="Gene3D" id="1.10.1300.10">
    <property type="entry name" value="3'5'-cyclic nucleotide phosphodiesterase, catalytic domain"/>
    <property type="match status" value="1"/>
</dbReference>
<feature type="active site" description="Proton donor" evidence="3">
    <location>
        <position position="302"/>
    </location>
</feature>
<accession>A0A7S3LLL9</accession>
<dbReference type="GO" id="GO:0007165">
    <property type="term" value="P:signal transduction"/>
    <property type="evidence" value="ECO:0007669"/>
    <property type="project" value="InterPro"/>
</dbReference>
<evidence type="ECO:0000256" key="1">
    <source>
        <dbReference type="ARBA" id="ARBA00022723"/>
    </source>
</evidence>
<dbReference type="AlphaFoldDB" id="A0A7S3LLL9"/>
<feature type="compositionally biased region" description="Basic residues" evidence="6">
    <location>
        <begin position="159"/>
        <end position="168"/>
    </location>
</feature>
<protein>
    <recommendedName>
        <fullName evidence="5">Phosphodiesterase</fullName>
        <ecNumber evidence="5">3.1.4.-</ecNumber>
    </recommendedName>
</protein>
<dbReference type="InterPro" id="IPR023088">
    <property type="entry name" value="PDEase"/>
</dbReference>
<feature type="compositionally biased region" description="Basic residues" evidence="6">
    <location>
        <begin position="1"/>
        <end position="11"/>
    </location>
</feature>
<keyword evidence="2 5" id="KW-0378">Hydrolase</keyword>
<dbReference type="CDD" id="cd00077">
    <property type="entry name" value="HDc"/>
    <property type="match status" value="1"/>
</dbReference>
<feature type="binding site" evidence="4">
    <location>
        <position position="306"/>
    </location>
    <ligand>
        <name>Zn(2+)</name>
        <dbReference type="ChEBI" id="CHEBI:29105"/>
        <label>1</label>
    </ligand>
</feature>
<evidence type="ECO:0000256" key="5">
    <source>
        <dbReference type="RuleBase" id="RU363067"/>
    </source>
</evidence>
<dbReference type="GO" id="GO:0046872">
    <property type="term" value="F:metal ion binding"/>
    <property type="evidence" value="ECO:0007669"/>
    <property type="project" value="UniProtKB-KW"/>
</dbReference>
<sequence>MGPSSSKHKPPKGGVVATLVNGEVEIGRTRSKSSKASYYDGSRTPEGKVGVGAGVGVGVGGRGRGRGKDRPLSMRITESVKSMFRRQDSGVNQSFRFRPKMPEFVNINQPGPVHPNARNAWGEHRTVSTIDIIKTSAGNPRRLEDALRQESLTEEPLHRARKASKRYPAKPPEGGMPNASNLVAPQPSRGTLFGGSAKTKSGRMLRPYDVDNYYFSAVNMDEGQLKEACLTMLLTTVNERVFLPEAFSTHYVENKKASRASMKVMKGKNLRSSSESRDIELRAALTDFIEAVASKYTKTSYHSFKHAVDVTQMMYILITYYLDERLTTTEPFFLLVSCMCHDIGHMGANNAFLRSDPNSDFIKEFGSESCLERFHVKTALHILDIQRLFSREFMSEQTNEELKSLLEYVIIATDMEKHQYWMDEFFKDTQKPENIKLMKTGKKKSSGFMTLFRRSRADNGAPINRLPRTYLAMTIKLADIANVTRDFPDAKEWAKKLSFEFEAMGDLGSTNTADLIEQQGMCNDPDLNDLGKFTLSFMGAFAVPMAQAYAAVSTRGSWFLLREMYTNMQMWLTISKDAAAMLEDCDDNLNEGG</sequence>
<feature type="binding site" evidence="4">
    <location>
        <position position="342"/>
    </location>
    <ligand>
        <name>Zn(2+)</name>
        <dbReference type="ChEBI" id="CHEBI:29105"/>
        <label>1</label>
    </ligand>
</feature>
<dbReference type="SUPFAM" id="SSF109604">
    <property type="entry name" value="HD-domain/PDEase-like"/>
    <property type="match status" value="1"/>
</dbReference>
<gene>
    <name evidence="8" type="ORF">ASTO00021_LOCUS2771</name>
</gene>
<evidence type="ECO:0000256" key="2">
    <source>
        <dbReference type="ARBA" id="ARBA00022801"/>
    </source>
</evidence>
<comment type="cofactor">
    <cofactor evidence="5">
        <name>a divalent metal cation</name>
        <dbReference type="ChEBI" id="CHEBI:60240"/>
    </cofactor>
    <text evidence="5">Binds 2 divalent metal cations per subunit. Site 1 may preferentially bind zinc ions, while site 2 has a preference for magnesium and/or manganese ions.</text>
</comment>
<dbReference type="EMBL" id="HBIN01003985">
    <property type="protein sequence ID" value="CAE0432445.1"/>
    <property type="molecule type" value="Transcribed_RNA"/>
</dbReference>
<proteinExistence type="inferred from homology"/>
<dbReference type="GO" id="GO:0004114">
    <property type="term" value="F:3',5'-cyclic-nucleotide phosphodiesterase activity"/>
    <property type="evidence" value="ECO:0007669"/>
    <property type="project" value="InterPro"/>
</dbReference>
<dbReference type="PROSITE" id="PS00126">
    <property type="entry name" value="PDEASE_I_1"/>
    <property type="match status" value="1"/>
</dbReference>
<dbReference type="Pfam" id="PF00233">
    <property type="entry name" value="PDEase_I"/>
    <property type="match status" value="1"/>
</dbReference>
<evidence type="ECO:0000256" key="3">
    <source>
        <dbReference type="PIRSR" id="PIRSR623088-1"/>
    </source>
</evidence>
<feature type="domain" description="PDEase" evidence="7">
    <location>
        <begin position="218"/>
        <end position="593"/>
    </location>
</feature>
<evidence type="ECO:0000256" key="4">
    <source>
        <dbReference type="PIRSR" id="PIRSR623088-3"/>
    </source>
</evidence>
<dbReference type="EC" id="3.1.4.-" evidence="5"/>
<feature type="binding site" evidence="4">
    <location>
        <position position="341"/>
    </location>
    <ligand>
        <name>Zn(2+)</name>
        <dbReference type="ChEBI" id="CHEBI:29105"/>
        <label>1</label>
    </ligand>
</feature>
<organism evidence="8">
    <name type="scientific">Aplanochytrium stocchinoi</name>
    <dbReference type="NCBI Taxonomy" id="215587"/>
    <lineage>
        <taxon>Eukaryota</taxon>
        <taxon>Sar</taxon>
        <taxon>Stramenopiles</taxon>
        <taxon>Bigyra</taxon>
        <taxon>Labyrinthulomycetes</taxon>
        <taxon>Thraustochytrida</taxon>
        <taxon>Thraustochytriidae</taxon>
        <taxon>Aplanochytrium</taxon>
    </lineage>
</organism>
<comment type="similarity">
    <text evidence="5">Belongs to the cyclic nucleotide phosphodiesterase family.</text>
</comment>
<feature type="region of interest" description="Disordered" evidence="6">
    <location>
        <begin position="1"/>
        <end position="70"/>
    </location>
</feature>
<dbReference type="InterPro" id="IPR003607">
    <property type="entry name" value="HD/PDEase_dom"/>
</dbReference>
<reference evidence="8" key="1">
    <citation type="submission" date="2021-01" db="EMBL/GenBank/DDBJ databases">
        <authorList>
            <person name="Corre E."/>
            <person name="Pelletier E."/>
            <person name="Niang G."/>
            <person name="Scheremetjew M."/>
            <person name="Finn R."/>
            <person name="Kale V."/>
            <person name="Holt S."/>
            <person name="Cochrane G."/>
            <person name="Meng A."/>
            <person name="Brown T."/>
            <person name="Cohen L."/>
        </authorList>
    </citation>
    <scope>NUCLEOTIDE SEQUENCE</scope>
    <source>
        <strain evidence="8">GSBS06</strain>
    </source>
</reference>
<dbReference type="InterPro" id="IPR002073">
    <property type="entry name" value="PDEase_catalytic_dom"/>
</dbReference>
<evidence type="ECO:0000256" key="6">
    <source>
        <dbReference type="SAM" id="MobiDB-lite"/>
    </source>
</evidence>
<evidence type="ECO:0000313" key="8">
    <source>
        <dbReference type="EMBL" id="CAE0432445.1"/>
    </source>
</evidence>
<dbReference type="InterPro" id="IPR023174">
    <property type="entry name" value="PDEase_CS"/>
</dbReference>
<feature type="region of interest" description="Disordered" evidence="6">
    <location>
        <begin position="148"/>
        <end position="198"/>
    </location>
</feature>
<dbReference type="PANTHER" id="PTHR11347">
    <property type="entry name" value="CYCLIC NUCLEOTIDE PHOSPHODIESTERASE"/>
    <property type="match status" value="1"/>
</dbReference>
<name>A0A7S3LLL9_9STRA</name>
<feature type="compositionally biased region" description="Gly residues" evidence="6">
    <location>
        <begin position="49"/>
        <end position="62"/>
    </location>
</feature>